<evidence type="ECO:0000259" key="10">
    <source>
        <dbReference type="PROSITE" id="PS50102"/>
    </source>
</evidence>
<evidence type="ECO:0000256" key="7">
    <source>
        <dbReference type="PROSITE-ProRule" id="PRU00176"/>
    </source>
</evidence>
<feature type="compositionally biased region" description="Low complexity" evidence="9">
    <location>
        <begin position="299"/>
        <end position="309"/>
    </location>
</feature>
<sequence length="340" mass="37751">MAPQKRNAFLDADESDEDIGGYQSEEELQKGGSRSAKRRKVDDDQLSDDDEDDIVSQDEDEKIVKGKGKPKAAKAQQSKKSAAGSDDEELEEAGSDDEDDDDSLAGELPGLSKPLTKKNLVATEKAIKKSGVVYLSRIPPFMKPQKLRSLLEPYGKINRIFLSPEDPTAHSRRVRNGGNKKRSFTDGWVEFLNKKDAKAAVELLNARTIGGKKGTYYRDDIWNLLYLKGFKWHNLTEQISAEAAERASRMRAEISRTNKENKEFVRNVENAKIADTKQIKADAKAKKGETTGGNSKTESAGGSAPAPAAKVRRTFEQSSMAKKREDKLPEKTQRVMSMLL</sequence>
<feature type="compositionally biased region" description="Low complexity" evidence="9">
    <location>
        <begin position="73"/>
        <end position="84"/>
    </location>
</feature>
<dbReference type="SMART" id="SM00360">
    <property type="entry name" value="RRM"/>
    <property type="match status" value="1"/>
</dbReference>
<feature type="coiled-coil region" evidence="8">
    <location>
        <begin position="240"/>
        <end position="274"/>
    </location>
</feature>
<dbReference type="CDD" id="cd12263">
    <property type="entry name" value="RRM_ABT1_like"/>
    <property type="match status" value="1"/>
</dbReference>
<reference evidence="11 12" key="1">
    <citation type="journal article" date="2024" name="IMA Fungus">
        <title>Apiospora arundinis, a panoply of carbohydrate-active enzymes and secondary metabolites.</title>
        <authorList>
            <person name="Sorensen T."/>
            <person name="Petersen C."/>
            <person name="Muurmann A.T."/>
            <person name="Christiansen J.V."/>
            <person name="Brundto M.L."/>
            <person name="Overgaard C.K."/>
            <person name="Boysen A.T."/>
            <person name="Wollenberg R.D."/>
            <person name="Larsen T.O."/>
            <person name="Sorensen J.L."/>
            <person name="Nielsen K.L."/>
            <person name="Sondergaard T.E."/>
        </authorList>
    </citation>
    <scope>NUCLEOTIDE SEQUENCE [LARGE SCALE GENOMIC DNA]</scope>
    <source>
        <strain evidence="11 12">AAU 773</strain>
    </source>
</reference>
<dbReference type="InterPro" id="IPR012677">
    <property type="entry name" value="Nucleotide-bd_a/b_plait_sf"/>
</dbReference>
<comment type="function">
    <text evidence="5">Involved in the small subunit (SSU) processome assembly and function, and in the 18S rRNA synthesis. Required for the early cleavages at sites A0, A1 and A2.</text>
</comment>
<evidence type="ECO:0000256" key="3">
    <source>
        <dbReference type="ARBA" id="ARBA00022884"/>
    </source>
</evidence>
<keyword evidence="12" id="KW-1185">Reference proteome</keyword>
<dbReference type="Pfam" id="PF00076">
    <property type="entry name" value="RRM_1"/>
    <property type="match status" value="1"/>
</dbReference>
<evidence type="ECO:0000256" key="9">
    <source>
        <dbReference type="SAM" id="MobiDB-lite"/>
    </source>
</evidence>
<evidence type="ECO:0000256" key="5">
    <source>
        <dbReference type="ARBA" id="ARBA00025024"/>
    </source>
</evidence>
<feature type="region of interest" description="Disordered" evidence="9">
    <location>
        <begin position="279"/>
        <end position="340"/>
    </location>
</feature>
<feature type="compositionally biased region" description="Basic and acidic residues" evidence="9">
    <location>
        <begin position="322"/>
        <end position="333"/>
    </location>
</feature>
<comment type="similarity">
    <text evidence="2">Belongs to the ESF2/ABP1 family.</text>
</comment>
<dbReference type="Gene3D" id="3.30.70.330">
    <property type="match status" value="1"/>
</dbReference>
<evidence type="ECO:0000256" key="1">
    <source>
        <dbReference type="ARBA" id="ARBA00004604"/>
    </source>
</evidence>
<dbReference type="SUPFAM" id="SSF54928">
    <property type="entry name" value="RNA-binding domain, RBD"/>
    <property type="match status" value="1"/>
</dbReference>
<dbReference type="InterPro" id="IPR039119">
    <property type="entry name" value="ABT1/Esf2"/>
</dbReference>
<protein>
    <recommendedName>
        <fullName evidence="6">18S rRNA factor 2</fullName>
    </recommendedName>
</protein>
<dbReference type="PROSITE" id="PS50102">
    <property type="entry name" value="RRM"/>
    <property type="match status" value="1"/>
</dbReference>
<keyword evidence="8" id="KW-0175">Coiled coil</keyword>
<evidence type="ECO:0000313" key="11">
    <source>
        <dbReference type="EMBL" id="KAK8867424.1"/>
    </source>
</evidence>
<comment type="caution">
    <text evidence="11">The sequence shown here is derived from an EMBL/GenBank/DDBJ whole genome shotgun (WGS) entry which is preliminary data.</text>
</comment>
<feature type="compositionally biased region" description="Basic and acidic residues" evidence="9">
    <location>
        <begin position="279"/>
        <end position="289"/>
    </location>
</feature>
<keyword evidence="4" id="KW-0539">Nucleus</keyword>
<feature type="domain" description="RRM" evidence="10">
    <location>
        <begin position="131"/>
        <end position="213"/>
    </location>
</feature>
<feature type="region of interest" description="Disordered" evidence="9">
    <location>
        <begin position="1"/>
        <end position="112"/>
    </location>
</feature>
<dbReference type="PANTHER" id="PTHR12311">
    <property type="entry name" value="ACTIVATOR OF BASAL TRANSCRIPTION 1"/>
    <property type="match status" value="1"/>
</dbReference>
<evidence type="ECO:0000313" key="12">
    <source>
        <dbReference type="Proteomes" id="UP001390339"/>
    </source>
</evidence>
<dbReference type="Proteomes" id="UP001390339">
    <property type="component" value="Unassembled WGS sequence"/>
</dbReference>
<gene>
    <name evidence="11" type="ORF">PGQ11_006002</name>
</gene>
<dbReference type="EMBL" id="JAPCWZ010000004">
    <property type="protein sequence ID" value="KAK8867424.1"/>
    <property type="molecule type" value="Genomic_DNA"/>
</dbReference>
<name>A0ABR2IRC5_9PEZI</name>
<organism evidence="11 12">
    <name type="scientific">Apiospora arundinis</name>
    <dbReference type="NCBI Taxonomy" id="335852"/>
    <lineage>
        <taxon>Eukaryota</taxon>
        <taxon>Fungi</taxon>
        <taxon>Dikarya</taxon>
        <taxon>Ascomycota</taxon>
        <taxon>Pezizomycotina</taxon>
        <taxon>Sordariomycetes</taxon>
        <taxon>Xylariomycetidae</taxon>
        <taxon>Amphisphaeriales</taxon>
        <taxon>Apiosporaceae</taxon>
        <taxon>Apiospora</taxon>
    </lineage>
</organism>
<dbReference type="InterPro" id="IPR000504">
    <property type="entry name" value="RRM_dom"/>
</dbReference>
<evidence type="ECO:0000256" key="4">
    <source>
        <dbReference type="ARBA" id="ARBA00023242"/>
    </source>
</evidence>
<keyword evidence="3 7" id="KW-0694">RNA-binding</keyword>
<comment type="subcellular location">
    <subcellularLocation>
        <location evidence="1">Nucleus</location>
        <location evidence="1">Nucleolus</location>
    </subcellularLocation>
</comment>
<evidence type="ECO:0000256" key="6">
    <source>
        <dbReference type="ARBA" id="ARBA00032634"/>
    </source>
</evidence>
<feature type="compositionally biased region" description="Acidic residues" evidence="9">
    <location>
        <begin position="85"/>
        <end position="104"/>
    </location>
</feature>
<evidence type="ECO:0000256" key="2">
    <source>
        <dbReference type="ARBA" id="ARBA00005819"/>
    </source>
</evidence>
<feature type="compositionally biased region" description="Acidic residues" evidence="9">
    <location>
        <begin position="44"/>
        <end position="61"/>
    </location>
</feature>
<dbReference type="PANTHER" id="PTHR12311:SF7">
    <property type="entry name" value="ACTIVATOR OF BASAL TRANSCRIPTION 1"/>
    <property type="match status" value="1"/>
</dbReference>
<proteinExistence type="inferred from homology"/>
<accession>A0ABR2IRC5</accession>
<evidence type="ECO:0000256" key="8">
    <source>
        <dbReference type="SAM" id="Coils"/>
    </source>
</evidence>
<dbReference type="InterPro" id="IPR034353">
    <property type="entry name" value="ABT1/ESF2_RRM"/>
</dbReference>
<dbReference type="InterPro" id="IPR035979">
    <property type="entry name" value="RBD_domain_sf"/>
</dbReference>